<proteinExistence type="inferred from homology"/>
<keyword evidence="4" id="KW-1003">Cell membrane</keyword>
<evidence type="ECO:0000256" key="8">
    <source>
        <dbReference type="ARBA" id="ARBA00023121"/>
    </source>
</evidence>
<evidence type="ECO:0000256" key="5">
    <source>
        <dbReference type="ARBA" id="ARBA00022682"/>
    </source>
</evidence>
<keyword evidence="6" id="KW-0479">Metal-binding</keyword>
<dbReference type="PROSITE" id="PS50004">
    <property type="entry name" value="C2"/>
    <property type="match status" value="1"/>
</dbReference>
<dbReference type="GO" id="GO:0005634">
    <property type="term" value="C:nucleus"/>
    <property type="evidence" value="ECO:0007669"/>
    <property type="project" value="UniProtKB-SubCell"/>
</dbReference>
<keyword evidence="5" id="KW-0938">Abscisic acid signaling pathway</keyword>
<reference evidence="14" key="1">
    <citation type="journal article" date="2013" name="Science">
        <title>The Amborella genome and the evolution of flowering plants.</title>
        <authorList>
            <consortium name="Amborella Genome Project"/>
        </authorList>
    </citation>
    <scope>NUCLEOTIDE SEQUENCE [LARGE SCALE GENOMIC DNA]</scope>
</reference>
<dbReference type="GO" id="GO:0005886">
    <property type="term" value="C:plasma membrane"/>
    <property type="evidence" value="ECO:0007669"/>
    <property type="project" value="UniProtKB-SubCell"/>
</dbReference>
<dbReference type="Gene3D" id="2.60.40.150">
    <property type="entry name" value="C2 domain"/>
    <property type="match status" value="1"/>
</dbReference>
<keyword evidence="8" id="KW-0446">Lipid-binding</keyword>
<evidence type="ECO:0000313" key="13">
    <source>
        <dbReference type="EMBL" id="ERN05469.1"/>
    </source>
</evidence>
<dbReference type="GO" id="GO:0009738">
    <property type="term" value="P:abscisic acid-activated signaling pathway"/>
    <property type="evidence" value="ECO:0007669"/>
    <property type="project" value="UniProtKB-KW"/>
</dbReference>
<dbReference type="GO" id="GO:0046872">
    <property type="term" value="F:metal ion binding"/>
    <property type="evidence" value="ECO:0007669"/>
    <property type="project" value="UniProtKB-KW"/>
</dbReference>
<feature type="domain" description="C2" evidence="12">
    <location>
        <begin position="1"/>
        <end position="99"/>
    </location>
</feature>
<dbReference type="InterPro" id="IPR000008">
    <property type="entry name" value="C2_dom"/>
</dbReference>
<dbReference type="GO" id="GO:0005096">
    <property type="term" value="F:GTPase activator activity"/>
    <property type="evidence" value="ECO:0007669"/>
    <property type="project" value="UniProtKB-KW"/>
</dbReference>
<comment type="subcellular location">
    <subcellularLocation>
        <location evidence="2">Cell membrane</location>
    </subcellularLocation>
    <subcellularLocation>
        <location evidence="1">Nucleus</location>
    </subcellularLocation>
</comment>
<keyword evidence="3" id="KW-0343">GTPase activation</keyword>
<dbReference type="InterPro" id="IPR035892">
    <property type="entry name" value="C2_domain_sf"/>
</dbReference>
<keyword evidence="7" id="KW-0106">Calcium</keyword>
<dbReference type="PANTHER" id="PTHR45933:SF5">
    <property type="entry name" value="PROTEIN C2-DOMAIN ABA-RELATED 4"/>
    <property type="match status" value="1"/>
</dbReference>
<evidence type="ECO:0000259" key="12">
    <source>
        <dbReference type="PROSITE" id="PS50004"/>
    </source>
</evidence>
<dbReference type="STRING" id="13333.W1PCM5"/>
<dbReference type="eggNOG" id="KOG1030">
    <property type="taxonomic scope" value="Eukaryota"/>
</dbReference>
<keyword evidence="10" id="KW-0539">Nucleus</keyword>
<evidence type="ECO:0000256" key="11">
    <source>
        <dbReference type="ARBA" id="ARBA00024037"/>
    </source>
</evidence>
<keyword evidence="9" id="KW-0472">Membrane</keyword>
<accession>W1PCM5</accession>
<evidence type="ECO:0000256" key="9">
    <source>
        <dbReference type="ARBA" id="ARBA00023136"/>
    </source>
</evidence>
<evidence type="ECO:0000256" key="1">
    <source>
        <dbReference type="ARBA" id="ARBA00004123"/>
    </source>
</evidence>
<gene>
    <name evidence="13" type="ORF">AMTR_s00007p00250120</name>
</gene>
<sequence>MGLLRVRVMKGINLAVRDVKSSNPYVVLTMGEQRLKTRVIDNNLNPVWNEELTFSIAPPILPVKLNVYDKDTFTKDDKMGEAVFEIQTLIECARLNLEGVPSGAVIRTVAPSEHNCLAEESLICRTDGKVIQDLRLRLRNVECGEVELQLEWIIVPGSMEIQMP</sequence>
<evidence type="ECO:0000256" key="6">
    <source>
        <dbReference type="ARBA" id="ARBA00022723"/>
    </source>
</evidence>
<evidence type="ECO:0000256" key="2">
    <source>
        <dbReference type="ARBA" id="ARBA00004236"/>
    </source>
</evidence>
<evidence type="ECO:0000256" key="3">
    <source>
        <dbReference type="ARBA" id="ARBA00022468"/>
    </source>
</evidence>
<dbReference type="InterPro" id="IPR044562">
    <property type="entry name" value="CAR1-11"/>
</dbReference>
<dbReference type="GO" id="GO:0008289">
    <property type="term" value="F:lipid binding"/>
    <property type="evidence" value="ECO:0007669"/>
    <property type="project" value="UniProtKB-KW"/>
</dbReference>
<dbReference type="HOGENOM" id="CLU_106037_0_0_1"/>
<dbReference type="PANTHER" id="PTHR45933">
    <property type="entry name" value="PROTEIN C2-DOMAIN ABA-RELATED 4"/>
    <property type="match status" value="1"/>
</dbReference>
<evidence type="ECO:0000256" key="7">
    <source>
        <dbReference type="ARBA" id="ARBA00022837"/>
    </source>
</evidence>
<evidence type="ECO:0000256" key="10">
    <source>
        <dbReference type="ARBA" id="ARBA00023242"/>
    </source>
</evidence>
<dbReference type="SMART" id="SM00239">
    <property type="entry name" value="C2"/>
    <property type="match status" value="1"/>
</dbReference>
<dbReference type="AlphaFoldDB" id="W1PCM5"/>
<comment type="similarity">
    <text evidence="11">Belongs to the plant CAR protein family.</text>
</comment>
<dbReference type="EMBL" id="KI394011">
    <property type="protein sequence ID" value="ERN05469.1"/>
    <property type="molecule type" value="Genomic_DNA"/>
</dbReference>
<dbReference type="Proteomes" id="UP000017836">
    <property type="component" value="Unassembled WGS sequence"/>
</dbReference>
<dbReference type="CDD" id="cd04038">
    <property type="entry name" value="C2_ArfGAP"/>
    <property type="match status" value="1"/>
</dbReference>
<name>W1PCM5_AMBTC</name>
<dbReference type="OMA" id="KPSRQNC"/>
<evidence type="ECO:0000313" key="14">
    <source>
        <dbReference type="Proteomes" id="UP000017836"/>
    </source>
</evidence>
<dbReference type="Gramene" id="ERN05469">
    <property type="protein sequence ID" value="ERN05469"/>
    <property type="gene ID" value="AMTR_s00007p00250120"/>
</dbReference>
<dbReference type="SUPFAM" id="SSF49562">
    <property type="entry name" value="C2 domain (Calcium/lipid-binding domain, CaLB)"/>
    <property type="match status" value="1"/>
</dbReference>
<evidence type="ECO:0000256" key="4">
    <source>
        <dbReference type="ARBA" id="ARBA00022475"/>
    </source>
</evidence>
<dbReference type="Pfam" id="PF00168">
    <property type="entry name" value="C2"/>
    <property type="match status" value="1"/>
</dbReference>
<organism evidence="13 14">
    <name type="scientific">Amborella trichopoda</name>
    <dbReference type="NCBI Taxonomy" id="13333"/>
    <lineage>
        <taxon>Eukaryota</taxon>
        <taxon>Viridiplantae</taxon>
        <taxon>Streptophyta</taxon>
        <taxon>Embryophyta</taxon>
        <taxon>Tracheophyta</taxon>
        <taxon>Spermatophyta</taxon>
        <taxon>Magnoliopsida</taxon>
        <taxon>Amborellales</taxon>
        <taxon>Amborellaceae</taxon>
        <taxon>Amborella</taxon>
    </lineage>
</organism>
<keyword evidence="14" id="KW-1185">Reference proteome</keyword>
<protein>
    <recommendedName>
        <fullName evidence="12">C2 domain-containing protein</fullName>
    </recommendedName>
</protein>